<dbReference type="Gene3D" id="1.20.1740.10">
    <property type="entry name" value="Amino acid/polyamine transporter I"/>
    <property type="match status" value="1"/>
</dbReference>
<feature type="transmembrane region" description="Helical" evidence="9">
    <location>
        <begin position="339"/>
        <end position="364"/>
    </location>
</feature>
<proteinExistence type="inferred from homology"/>
<dbReference type="PROSITE" id="PS00218">
    <property type="entry name" value="AMINO_ACID_PERMEASE_1"/>
    <property type="match status" value="1"/>
</dbReference>
<dbReference type="PANTHER" id="PTHR43495:SF1">
    <property type="entry name" value="L-ASPARAGINE PERMEASE"/>
    <property type="match status" value="1"/>
</dbReference>
<dbReference type="FunFam" id="1.20.1740.10:FF:000001">
    <property type="entry name" value="Amino acid permease"/>
    <property type="match status" value="1"/>
</dbReference>
<dbReference type="Pfam" id="PF00324">
    <property type="entry name" value="AA_permease"/>
    <property type="match status" value="1"/>
</dbReference>
<evidence type="ECO:0000256" key="5">
    <source>
        <dbReference type="ARBA" id="ARBA00022692"/>
    </source>
</evidence>
<dbReference type="STRING" id="401053.AciPR4_0020"/>
<feature type="transmembrane region" description="Helical" evidence="9">
    <location>
        <begin position="385"/>
        <end position="403"/>
    </location>
</feature>
<feature type="transmembrane region" description="Helical" evidence="9">
    <location>
        <begin position="312"/>
        <end position="333"/>
    </location>
</feature>
<keyword evidence="4" id="KW-1003">Cell membrane</keyword>
<name>E8UY52_TERSS</name>
<feature type="transmembrane region" description="Helical" evidence="9">
    <location>
        <begin position="260"/>
        <end position="284"/>
    </location>
</feature>
<dbReference type="HOGENOM" id="CLU_007946_9_3_0"/>
<dbReference type="Proteomes" id="UP000006844">
    <property type="component" value="Chromosome"/>
</dbReference>
<keyword evidence="5 9" id="KW-0812">Transmembrane</keyword>
<dbReference type="PANTHER" id="PTHR43495">
    <property type="entry name" value="GABA PERMEASE"/>
    <property type="match status" value="1"/>
</dbReference>
<protein>
    <submittedName>
        <fullName evidence="11">Amino acid permease-associated region</fullName>
    </submittedName>
</protein>
<feature type="transmembrane region" description="Helical" evidence="9">
    <location>
        <begin position="103"/>
        <end position="120"/>
    </location>
</feature>
<feature type="transmembrane region" description="Helical" evidence="9">
    <location>
        <begin position="183"/>
        <end position="205"/>
    </location>
</feature>
<keyword evidence="3" id="KW-0813">Transport</keyword>
<gene>
    <name evidence="11" type="ordered locus">AciPR4_0020</name>
</gene>
<sequence length="439" mass="47353">MALGGAIGAGFFLGSGAAIGQTGPALLIAYLIAGGMIYLVMRALGELTLAHPSPGSFAAYTVRFIGPLAGFMTGWMYWLAFLLVGIAEITGIGLLLHRWYPGIPQWLPALCATVMLYAINMRTVKSFGESEYWLSMIKVVTIVAILLSGLAILVFKIGDVGAQAHVANLWQHGGILPKGFSGLLAALPVVIFSFGGTEVIGLAAAETDRPEYTLPRAINGVFFRIMLFYVGSLAIVMILHPWNSLDPKESPFVSVLKQTGFVWAAGTVTFVAISAFFSSSNTILYGSSRLLHAMALSGAAPARFQALNRRKIPYLSVTLSGAVLMLGVVLNYLMPDKIFGYLLSTVVWIVLWVWASIMLCHLSYCRRLAKGSISRGSFRLPGAPYTNWAILFLIALVALLVATNGQTRVTFIIILLWSGILVAAYYAKGSRQPTMVEND</sequence>
<evidence type="ECO:0000256" key="2">
    <source>
        <dbReference type="ARBA" id="ARBA00008583"/>
    </source>
</evidence>
<feature type="transmembrane region" description="Helical" evidence="9">
    <location>
        <begin position="409"/>
        <end position="427"/>
    </location>
</feature>
<evidence type="ECO:0000313" key="12">
    <source>
        <dbReference type="Proteomes" id="UP000006844"/>
    </source>
</evidence>
<dbReference type="PIRSF" id="PIRSF006060">
    <property type="entry name" value="AA_transporter"/>
    <property type="match status" value="1"/>
</dbReference>
<evidence type="ECO:0000259" key="10">
    <source>
        <dbReference type="Pfam" id="PF00324"/>
    </source>
</evidence>
<feature type="transmembrane region" description="Helical" evidence="9">
    <location>
        <begin position="75"/>
        <end position="97"/>
    </location>
</feature>
<dbReference type="GO" id="GO:0055085">
    <property type="term" value="P:transmembrane transport"/>
    <property type="evidence" value="ECO:0007669"/>
    <property type="project" value="InterPro"/>
</dbReference>
<dbReference type="KEGG" id="tsa:AciPR4_0020"/>
<dbReference type="InterPro" id="IPR004840">
    <property type="entry name" value="Amino_acid_permease_CS"/>
</dbReference>
<reference evidence="11 12" key="1">
    <citation type="journal article" date="2012" name="Stand. Genomic Sci.">
        <title>Complete genome sequence of Terriglobus saanensis type strain SP1PR4(T), an Acidobacteria from tundra soil.</title>
        <authorList>
            <person name="Rawat S.R."/>
            <person name="Mannisto M.K."/>
            <person name="Starovoytov V."/>
            <person name="Goodwin L."/>
            <person name="Nolan M."/>
            <person name="Hauser L."/>
            <person name="Land M."/>
            <person name="Davenport K.W."/>
            <person name="Woyke T."/>
            <person name="Haggblom M.M."/>
        </authorList>
    </citation>
    <scope>NUCLEOTIDE SEQUENCE</scope>
    <source>
        <strain evidence="12">ATCC BAA-1853 / DSM 23119 / SP1PR4</strain>
    </source>
</reference>
<comment type="subcellular location">
    <subcellularLocation>
        <location evidence="1">Cell membrane</location>
        <topology evidence="1">Multi-pass membrane protein</topology>
    </subcellularLocation>
</comment>
<evidence type="ECO:0000256" key="7">
    <source>
        <dbReference type="ARBA" id="ARBA00022989"/>
    </source>
</evidence>
<dbReference type="InterPro" id="IPR004841">
    <property type="entry name" value="AA-permease/SLC12A_dom"/>
</dbReference>
<keyword evidence="7 9" id="KW-1133">Transmembrane helix</keyword>
<evidence type="ECO:0000256" key="9">
    <source>
        <dbReference type="SAM" id="Phobius"/>
    </source>
</evidence>
<dbReference type="EMBL" id="CP002467">
    <property type="protein sequence ID" value="ADV80862.1"/>
    <property type="molecule type" value="Genomic_DNA"/>
</dbReference>
<evidence type="ECO:0000256" key="3">
    <source>
        <dbReference type="ARBA" id="ARBA00022448"/>
    </source>
</evidence>
<feature type="domain" description="Amino acid permease/ SLC12A" evidence="10">
    <location>
        <begin position="1"/>
        <end position="431"/>
    </location>
</feature>
<feature type="transmembrane region" description="Helical" evidence="9">
    <location>
        <begin position="132"/>
        <end position="155"/>
    </location>
</feature>
<dbReference type="AlphaFoldDB" id="E8UY52"/>
<evidence type="ECO:0000256" key="6">
    <source>
        <dbReference type="ARBA" id="ARBA00022970"/>
    </source>
</evidence>
<keyword evidence="8 9" id="KW-0472">Membrane</keyword>
<dbReference type="eggNOG" id="COG1113">
    <property type="taxonomic scope" value="Bacteria"/>
</dbReference>
<evidence type="ECO:0000313" key="11">
    <source>
        <dbReference type="EMBL" id="ADV80862.1"/>
    </source>
</evidence>
<comment type="similarity">
    <text evidence="2">Belongs to the amino acid-polyamine-organocation (APC) superfamily. Amino acid transporter (AAT) (TC 2.A.3.1) family.</text>
</comment>
<accession>E8UY52</accession>
<evidence type="ECO:0000256" key="1">
    <source>
        <dbReference type="ARBA" id="ARBA00004651"/>
    </source>
</evidence>
<keyword evidence="6" id="KW-0029">Amino-acid transport</keyword>
<organism evidence="11 12">
    <name type="scientific">Terriglobus saanensis (strain ATCC BAA-1853 / DSM 23119 / SP1PR4)</name>
    <dbReference type="NCBI Taxonomy" id="401053"/>
    <lineage>
        <taxon>Bacteria</taxon>
        <taxon>Pseudomonadati</taxon>
        <taxon>Acidobacteriota</taxon>
        <taxon>Terriglobia</taxon>
        <taxon>Terriglobales</taxon>
        <taxon>Acidobacteriaceae</taxon>
        <taxon>Terriglobus</taxon>
    </lineage>
</organism>
<dbReference type="GO" id="GO:0006865">
    <property type="term" value="P:amino acid transport"/>
    <property type="evidence" value="ECO:0007669"/>
    <property type="project" value="UniProtKB-KW"/>
</dbReference>
<evidence type="ECO:0000256" key="8">
    <source>
        <dbReference type="ARBA" id="ARBA00023136"/>
    </source>
</evidence>
<dbReference type="GO" id="GO:0005886">
    <property type="term" value="C:plasma membrane"/>
    <property type="evidence" value="ECO:0007669"/>
    <property type="project" value="UniProtKB-SubCell"/>
</dbReference>
<evidence type="ECO:0000256" key="4">
    <source>
        <dbReference type="ARBA" id="ARBA00022475"/>
    </source>
</evidence>
<keyword evidence="12" id="KW-1185">Reference proteome</keyword>
<feature type="transmembrane region" description="Helical" evidence="9">
    <location>
        <begin position="217"/>
        <end position="240"/>
    </location>
</feature>